<name>A0A0M1P812_9BACL</name>
<dbReference type="AlphaFoldDB" id="A0A0M1P812"/>
<dbReference type="Pfam" id="PF07609">
    <property type="entry name" value="DUF1572"/>
    <property type="match status" value="1"/>
</dbReference>
<gene>
    <name evidence="1" type="ORF">AM231_14205</name>
</gene>
<dbReference type="InterPro" id="IPR034660">
    <property type="entry name" value="DinB/YfiT-like"/>
</dbReference>
<evidence type="ECO:0000313" key="1">
    <source>
        <dbReference type="EMBL" id="KOR90174.1"/>
    </source>
</evidence>
<comment type="caution">
    <text evidence="1">The sequence shown here is derived from an EMBL/GenBank/DDBJ whole genome shotgun (WGS) entry which is preliminary data.</text>
</comment>
<dbReference type="OrthoDB" id="68731at2"/>
<keyword evidence="2" id="KW-1185">Reference proteome</keyword>
<evidence type="ECO:0000313" key="2">
    <source>
        <dbReference type="Proteomes" id="UP000036932"/>
    </source>
</evidence>
<evidence type="ECO:0008006" key="3">
    <source>
        <dbReference type="Google" id="ProtNLM"/>
    </source>
</evidence>
<dbReference type="Proteomes" id="UP000036932">
    <property type="component" value="Unassembled WGS sequence"/>
</dbReference>
<protein>
    <recommendedName>
        <fullName evidence="3">DinB-like domain-containing protein</fullName>
    </recommendedName>
</protein>
<dbReference type="RefSeq" id="WP_054403121.1">
    <property type="nucleotide sequence ID" value="NZ_LIUT01000001.1"/>
</dbReference>
<dbReference type="InterPro" id="IPR011466">
    <property type="entry name" value="DUF1572"/>
</dbReference>
<reference evidence="2" key="1">
    <citation type="submission" date="2015-08" db="EMBL/GenBank/DDBJ databases">
        <title>Genome sequencing project for genomic taxonomy and phylogenomics of Bacillus-like bacteria.</title>
        <authorList>
            <person name="Liu B."/>
            <person name="Wang J."/>
            <person name="Zhu Y."/>
            <person name="Liu G."/>
            <person name="Chen Q."/>
            <person name="Chen Z."/>
            <person name="Lan J."/>
            <person name="Che J."/>
            <person name="Ge C."/>
            <person name="Shi H."/>
            <person name="Pan Z."/>
            <person name="Liu X."/>
        </authorList>
    </citation>
    <scope>NUCLEOTIDE SEQUENCE [LARGE SCALE GENOMIC DNA]</scope>
    <source>
        <strain evidence="2">FJAT-22460</strain>
    </source>
</reference>
<sequence length="157" mass="18706">MEHDFNRKWLEDKFENIRSRTLNVLVQLNDQQVNWQPNHSSLSISTLIRHIEGNIQERITKGILQQDITRNREEELTQTFVSRDDLIQILKNRFQYLIDTVKSMTNEDFERVQMVRGKERSNLDILHQCATHYSEHMGQIFYIAKQCLGVQYKPTSV</sequence>
<dbReference type="Gene3D" id="1.20.120.450">
    <property type="entry name" value="dinb family like domain"/>
    <property type="match status" value="1"/>
</dbReference>
<dbReference type="EMBL" id="LIUT01000001">
    <property type="protein sequence ID" value="KOR90174.1"/>
    <property type="molecule type" value="Genomic_DNA"/>
</dbReference>
<accession>A0A0M1P812</accession>
<organism evidence="1 2">
    <name type="scientific">Paenibacillus solani</name>
    <dbReference type="NCBI Taxonomy" id="1705565"/>
    <lineage>
        <taxon>Bacteria</taxon>
        <taxon>Bacillati</taxon>
        <taxon>Bacillota</taxon>
        <taxon>Bacilli</taxon>
        <taxon>Bacillales</taxon>
        <taxon>Paenibacillaceae</taxon>
        <taxon>Paenibacillus</taxon>
    </lineage>
</organism>
<proteinExistence type="predicted"/>
<dbReference type="PATRIC" id="fig|1705565.3.peg.4879"/>
<dbReference type="SUPFAM" id="SSF109854">
    <property type="entry name" value="DinB/YfiT-like putative metalloenzymes"/>
    <property type="match status" value="1"/>
</dbReference>